<dbReference type="Proteomes" id="UP000187506">
    <property type="component" value="Chromosome"/>
</dbReference>
<dbReference type="AlphaFoldDB" id="A0AAC9LJ22"/>
<accession>A0AAC9LJ22</accession>
<dbReference type="RefSeq" id="WP_076732164.1">
    <property type="nucleotide sequence ID" value="NZ_CP019352.1"/>
</dbReference>
<name>A0AAC9LJ22_9FLAO</name>
<dbReference type="InterPro" id="IPR046495">
    <property type="entry name" value="DUF6588"/>
</dbReference>
<evidence type="ECO:0000313" key="2">
    <source>
        <dbReference type="EMBL" id="APX99535.1"/>
    </source>
</evidence>
<reference evidence="2 3" key="1">
    <citation type="submission" date="2017-01" db="EMBL/GenBank/DDBJ databases">
        <title>Complete genome of Lacinutrix venerupis DOK2-8 isolated from seawater in Dokdo.</title>
        <authorList>
            <person name="Chi W.-J."/>
            <person name="Kim J.H."/>
        </authorList>
    </citation>
    <scope>NUCLEOTIDE SEQUENCE [LARGE SCALE GENOMIC DNA]</scope>
    <source>
        <strain evidence="2 3">DOK2-8</strain>
    </source>
</reference>
<feature type="signal peptide" evidence="1">
    <location>
        <begin position="1"/>
        <end position="21"/>
    </location>
</feature>
<feature type="chain" id="PRO_5041945485" evidence="1">
    <location>
        <begin position="22"/>
        <end position="336"/>
    </location>
</feature>
<evidence type="ECO:0000313" key="3">
    <source>
        <dbReference type="Proteomes" id="UP000187506"/>
    </source>
</evidence>
<evidence type="ECO:0000256" key="1">
    <source>
        <dbReference type="SAM" id="SignalP"/>
    </source>
</evidence>
<sequence length="336" mass="37079">MKIKITLIVTLLFSVSISSQNLDDFLIAGAEDAQRFAADYLRPANSALVYGINNSWYNNTKTLKRFGFEISIIGNGVFIKDEDREFVLRANEYNNLRFPDNSASKTVVTALGHRDPKQQVILTYDAPIFGGQEITIDLPTGLAEMNINTLPTAFLQASFAPFYGTQVKVRYFPKIDQNDVETGFYGIGLQQDFTAFLKEDSLFPLTVTGLIAYTQLNGEYDLQGNIRVAGSNQRIETETSTMLYQAIVGTKLNKINFYGSIGYVDGQSETKLAGEYRVSNLAVFSEGVTDPVNINEDTDGLISTLGANLKLGIFGLNASYSFAEFNSASLGMNFTF</sequence>
<gene>
    <name evidence="2" type="ORF">BWR22_04130</name>
</gene>
<keyword evidence="3" id="KW-1185">Reference proteome</keyword>
<dbReference type="KEGG" id="lvn:BWR22_04130"/>
<keyword evidence="1" id="KW-0732">Signal</keyword>
<protein>
    <submittedName>
        <fullName evidence="2">Uncharacterized protein</fullName>
    </submittedName>
</protein>
<organism evidence="2 3">
    <name type="scientific">Lacinutrix venerupis</name>
    <dbReference type="NCBI Taxonomy" id="1486034"/>
    <lineage>
        <taxon>Bacteria</taxon>
        <taxon>Pseudomonadati</taxon>
        <taxon>Bacteroidota</taxon>
        <taxon>Flavobacteriia</taxon>
        <taxon>Flavobacteriales</taxon>
        <taxon>Flavobacteriaceae</taxon>
        <taxon>Lacinutrix</taxon>
    </lineage>
</organism>
<dbReference type="Pfam" id="PF20230">
    <property type="entry name" value="DUF6588"/>
    <property type="match status" value="1"/>
</dbReference>
<dbReference type="EMBL" id="CP019352">
    <property type="protein sequence ID" value="APX99535.1"/>
    <property type="molecule type" value="Genomic_DNA"/>
</dbReference>
<proteinExistence type="predicted"/>